<dbReference type="PRINTS" id="PR00031">
    <property type="entry name" value="HTHREPRESSR"/>
</dbReference>
<evidence type="ECO:0000256" key="3">
    <source>
        <dbReference type="ARBA" id="ARBA00004586"/>
    </source>
</evidence>
<evidence type="ECO:0000256" key="1">
    <source>
        <dbReference type="ARBA" id="ARBA00004123"/>
    </source>
</evidence>
<dbReference type="Gene3D" id="1.10.10.60">
    <property type="entry name" value="Homeodomain-like"/>
    <property type="match status" value="1"/>
</dbReference>
<dbReference type="SUPFAM" id="SSF46689">
    <property type="entry name" value="Homeodomain-like"/>
    <property type="match status" value="1"/>
</dbReference>
<dbReference type="eggNOG" id="ENOG502QUAY">
    <property type="taxonomic scope" value="Eukaryota"/>
</dbReference>
<feature type="DNA-binding region" description="Homeobox" evidence="9">
    <location>
        <begin position="48"/>
        <end position="107"/>
    </location>
</feature>
<dbReference type="GO" id="GO:0003677">
    <property type="term" value="F:DNA binding"/>
    <property type="evidence" value="ECO:0007669"/>
    <property type="project" value="UniProtKB-UniRule"/>
</dbReference>
<dbReference type="InterPro" id="IPR000047">
    <property type="entry name" value="HTH_motif"/>
</dbReference>
<name>J3KU65_ORYBR</name>
<dbReference type="SMART" id="SM00389">
    <property type="entry name" value="HOX"/>
    <property type="match status" value="1"/>
</dbReference>
<dbReference type="GO" id="GO:0005789">
    <property type="term" value="C:endoplasmic reticulum membrane"/>
    <property type="evidence" value="ECO:0007669"/>
    <property type="project" value="UniProtKB-SubCell"/>
</dbReference>
<keyword evidence="7" id="KW-0804">Transcription</keyword>
<dbReference type="HOGENOM" id="CLU_087435_0_0_1"/>
<dbReference type="PROSITE" id="PS50071">
    <property type="entry name" value="HOMEOBOX_2"/>
    <property type="match status" value="1"/>
</dbReference>
<dbReference type="GO" id="GO:0000981">
    <property type="term" value="F:DNA-binding transcription factor activity, RNA polymerase II-specific"/>
    <property type="evidence" value="ECO:0007669"/>
    <property type="project" value="InterPro"/>
</dbReference>
<dbReference type="Proteomes" id="UP000006038">
    <property type="component" value="Unassembled WGS sequence"/>
</dbReference>
<proteinExistence type="predicted"/>
<dbReference type="FunFam" id="1.10.10.60:FF:000020">
    <property type="entry name" value="Ceramide synthase 5"/>
    <property type="match status" value="1"/>
</dbReference>
<dbReference type="EnsemblPlants" id="OB0042G10090.1">
    <property type="protein sequence ID" value="OB0042G10090.1"/>
    <property type="gene ID" value="OB0042G10090"/>
</dbReference>
<comment type="subcellular location">
    <subcellularLocation>
        <location evidence="2">Endomembrane system</location>
        <topology evidence="2">Multi-pass membrane protein</topology>
    </subcellularLocation>
    <subcellularLocation>
        <location evidence="3">Endoplasmic reticulum membrane</location>
    </subcellularLocation>
    <subcellularLocation>
        <location evidence="1 9 10">Nucleus</location>
    </subcellularLocation>
</comment>
<evidence type="ECO:0000256" key="4">
    <source>
        <dbReference type="ARBA" id="ARBA00023015"/>
    </source>
</evidence>
<evidence type="ECO:0000256" key="2">
    <source>
        <dbReference type="ARBA" id="ARBA00004127"/>
    </source>
</evidence>
<dbReference type="CDD" id="cd00086">
    <property type="entry name" value="homeodomain"/>
    <property type="match status" value="1"/>
</dbReference>
<evidence type="ECO:0000256" key="10">
    <source>
        <dbReference type="RuleBase" id="RU000682"/>
    </source>
</evidence>
<protein>
    <recommendedName>
        <fullName evidence="11">Homeobox domain-containing protein</fullName>
    </recommendedName>
</protein>
<evidence type="ECO:0000256" key="6">
    <source>
        <dbReference type="ARBA" id="ARBA00023155"/>
    </source>
</evidence>
<reference evidence="12" key="1">
    <citation type="submission" date="2015-06" db="UniProtKB">
        <authorList>
            <consortium name="EnsemblPlants"/>
        </authorList>
    </citation>
    <scope>IDENTIFICATION</scope>
</reference>
<keyword evidence="4" id="KW-0805">Transcription regulation</keyword>
<dbReference type="InterPro" id="IPR042160">
    <property type="entry name" value="HD-Zip_IV"/>
</dbReference>
<evidence type="ECO:0000313" key="12">
    <source>
        <dbReference type="EnsemblPlants" id="OB0042G10090.1"/>
    </source>
</evidence>
<organism evidence="12">
    <name type="scientific">Oryza brachyantha</name>
    <name type="common">malo sina</name>
    <dbReference type="NCBI Taxonomy" id="4533"/>
    <lineage>
        <taxon>Eukaryota</taxon>
        <taxon>Viridiplantae</taxon>
        <taxon>Streptophyta</taxon>
        <taxon>Embryophyta</taxon>
        <taxon>Tracheophyta</taxon>
        <taxon>Spermatophyta</taxon>
        <taxon>Magnoliopsida</taxon>
        <taxon>Liliopsida</taxon>
        <taxon>Poales</taxon>
        <taxon>Poaceae</taxon>
        <taxon>BOP clade</taxon>
        <taxon>Oryzoideae</taxon>
        <taxon>Oryzeae</taxon>
        <taxon>Oryzinae</taxon>
        <taxon>Oryza</taxon>
    </lineage>
</organism>
<dbReference type="GO" id="GO:0005634">
    <property type="term" value="C:nucleus"/>
    <property type="evidence" value="ECO:0007669"/>
    <property type="project" value="UniProtKB-SubCell"/>
</dbReference>
<evidence type="ECO:0000256" key="5">
    <source>
        <dbReference type="ARBA" id="ARBA00023125"/>
    </source>
</evidence>
<evidence type="ECO:0000256" key="7">
    <source>
        <dbReference type="ARBA" id="ARBA00023163"/>
    </source>
</evidence>
<evidence type="ECO:0000256" key="9">
    <source>
        <dbReference type="PROSITE-ProRule" id="PRU00108"/>
    </source>
</evidence>
<dbReference type="PANTHER" id="PTHR45654">
    <property type="entry name" value="HOMEOBOX-LEUCINE ZIPPER PROTEIN MERISTEM L1"/>
    <property type="match status" value="1"/>
</dbReference>
<sequence>MDHGSFQQGSSDAHELDLPLAIMLGAEDGDDGIGDSAVDAHDAGGHAQGKRMKCHTCEQVMQLEGVFQKCTHPEEEQREELAKKLGIEERQVKFWFQNRRTRKKVSDERREGVVLEDENEALLAENKALKYAMQDMICFVCSSPVVVPAEETVQQRYLRFLNKRLADELQEATAVLNQIAKDADA</sequence>
<dbReference type="InterPro" id="IPR009057">
    <property type="entry name" value="Homeodomain-like_sf"/>
</dbReference>
<evidence type="ECO:0000259" key="11">
    <source>
        <dbReference type="PROSITE" id="PS50071"/>
    </source>
</evidence>
<dbReference type="InterPro" id="IPR001356">
    <property type="entry name" value="HD"/>
</dbReference>
<evidence type="ECO:0000256" key="8">
    <source>
        <dbReference type="ARBA" id="ARBA00023242"/>
    </source>
</evidence>
<dbReference type="PANTHER" id="PTHR45654:SF111">
    <property type="entry name" value="HOMEOBOX-LEUCINE ZIPPER PROTEIN ROC6"/>
    <property type="match status" value="1"/>
</dbReference>
<evidence type="ECO:0000313" key="13">
    <source>
        <dbReference type="Proteomes" id="UP000006038"/>
    </source>
</evidence>
<keyword evidence="5 9" id="KW-0238">DNA-binding</keyword>
<keyword evidence="13" id="KW-1185">Reference proteome</keyword>
<dbReference type="Pfam" id="PF00046">
    <property type="entry name" value="Homeodomain"/>
    <property type="match status" value="1"/>
</dbReference>
<keyword evidence="6 9" id="KW-0371">Homeobox</keyword>
<accession>J3KU65</accession>
<keyword evidence="8 9" id="KW-0539">Nucleus</keyword>
<dbReference type="InterPro" id="IPR017970">
    <property type="entry name" value="Homeobox_CS"/>
</dbReference>
<dbReference type="OMA" id="CTHPEEE"/>
<dbReference type="AlphaFoldDB" id="J3KU65"/>
<dbReference type="Gramene" id="OB0042G10090.1">
    <property type="protein sequence ID" value="OB0042G10090.1"/>
    <property type="gene ID" value="OB0042G10090"/>
</dbReference>
<feature type="domain" description="Homeobox" evidence="11">
    <location>
        <begin position="46"/>
        <end position="106"/>
    </location>
</feature>
<dbReference type="PROSITE" id="PS00027">
    <property type="entry name" value="HOMEOBOX_1"/>
    <property type="match status" value="1"/>
</dbReference>